<proteinExistence type="predicted"/>
<gene>
    <name evidence="1" type="ORF">GCM10008096_02410</name>
</gene>
<sequence>MRRPEPLPAPIRNAVFTGRQAAALGVAPDRLRAGDLRRVGAGLYAHGDVVVADLALAAALRYLDPRSWMSHLSAATHHGLWLPPSGDDGLLHISRFPGSVRRRARGIASHEGMPLDGEVEFVRPVPGAPTGVDGTVSTRPRAWLELATTLDEDSLVAIGDQLVRRPDERGGRRAPYATITVLAEMLARHPHMNGVARARRALELVRVGSDSRPESLLRLALVRAGLPEPELQISLDPRDFAAPSADLGYRERKIVLQYEGAQHRTPAQFARDIHRDQRFQDAGWTSYKYSAEDLQTGFGRAVHEMRAALRVPPTNRRPGNDADPSRE</sequence>
<organism evidence="1 2">
    <name type="scientific">Zhihengliuella salsuginis</name>
    <dbReference type="NCBI Taxonomy" id="578222"/>
    <lineage>
        <taxon>Bacteria</taxon>
        <taxon>Bacillati</taxon>
        <taxon>Actinomycetota</taxon>
        <taxon>Actinomycetes</taxon>
        <taxon>Micrococcales</taxon>
        <taxon>Micrococcaceae</taxon>
        <taxon>Zhihengliuella</taxon>
    </lineage>
</organism>
<dbReference type="EMBL" id="BMXK01000001">
    <property type="protein sequence ID" value="GHC99832.1"/>
    <property type="molecule type" value="Genomic_DNA"/>
</dbReference>
<dbReference type="RefSeq" id="WP_189348275.1">
    <property type="nucleotide sequence ID" value="NZ_BMXK01000001.1"/>
</dbReference>
<comment type="caution">
    <text evidence="1">The sequence shown here is derived from an EMBL/GenBank/DDBJ whole genome shotgun (WGS) entry which is preliminary data.</text>
</comment>
<keyword evidence="2" id="KW-1185">Reference proteome</keyword>
<evidence type="ECO:0000313" key="2">
    <source>
        <dbReference type="Proteomes" id="UP000642819"/>
    </source>
</evidence>
<evidence type="ECO:0000313" key="1">
    <source>
        <dbReference type="EMBL" id="GHC99832.1"/>
    </source>
</evidence>
<name>A0ABQ3GAL1_9MICC</name>
<dbReference type="Proteomes" id="UP000642819">
    <property type="component" value="Unassembled WGS sequence"/>
</dbReference>
<evidence type="ECO:0008006" key="3">
    <source>
        <dbReference type="Google" id="ProtNLM"/>
    </source>
</evidence>
<reference evidence="2" key="1">
    <citation type="journal article" date="2019" name="Int. J. Syst. Evol. Microbiol.">
        <title>The Global Catalogue of Microorganisms (GCM) 10K type strain sequencing project: providing services to taxonomists for standard genome sequencing and annotation.</title>
        <authorList>
            <consortium name="The Broad Institute Genomics Platform"/>
            <consortium name="The Broad Institute Genome Sequencing Center for Infectious Disease"/>
            <person name="Wu L."/>
            <person name="Ma J."/>
        </authorList>
    </citation>
    <scope>NUCLEOTIDE SEQUENCE [LARGE SCALE GENOMIC DNA]</scope>
    <source>
        <strain evidence="2">KCTC 19466</strain>
    </source>
</reference>
<accession>A0ABQ3GAL1</accession>
<protein>
    <recommendedName>
        <fullName evidence="3">Transcriptional regulator, AbiEi antitoxin, Type IV TA system</fullName>
    </recommendedName>
</protein>